<dbReference type="InterPro" id="IPR029030">
    <property type="entry name" value="Caspase-like_dom_sf"/>
</dbReference>
<dbReference type="SUPFAM" id="SSF52129">
    <property type="entry name" value="Caspase-like"/>
    <property type="match status" value="1"/>
</dbReference>
<dbReference type="InterPro" id="IPR050452">
    <property type="entry name" value="Metacaspase"/>
</dbReference>
<reference evidence="3 4" key="1">
    <citation type="submission" date="2024-04" db="EMBL/GenBank/DDBJ databases">
        <title>Tritrichomonas musculus Genome.</title>
        <authorList>
            <person name="Alves-Ferreira E."/>
            <person name="Grigg M."/>
            <person name="Lorenzi H."/>
            <person name="Galac M."/>
        </authorList>
    </citation>
    <scope>NUCLEOTIDE SEQUENCE [LARGE SCALE GENOMIC DNA]</scope>
    <source>
        <strain evidence="3 4">EAF2021</strain>
    </source>
</reference>
<accession>A0ABR2HIN9</accession>
<sequence length="326" mass="36704">MSKKAKFGALFKTVTNALKDEKVQAQIKSGIAKAANTKKGKEILGKIAKSKIGKTILSKLKLDFTQEEWEEQHEQGTVEENSCELDEVAKDIKKLSSLKGQDIKKAVLICCNTYTRPEYSLGVGPMNDSITVASYMKDIGFDVYYVHNPKSSEFLKYLRYFYHWTTEYLVVYYTGHGASVKDNNGDEEDGYDEAMVFDDDFVVDDDLADILCKSEKKPTSKVLLLTDCCHSGSIYDLQSASFRGLTVPPNLLSISAARDKQTAKQTTIGSKDQGIFTFYFFKFLSTNPKMTPKQMETQSQPYLSKFDQNFVCFATTDGMLNQPIFN</sequence>
<evidence type="ECO:0000256" key="1">
    <source>
        <dbReference type="ARBA" id="ARBA00009005"/>
    </source>
</evidence>
<evidence type="ECO:0000313" key="3">
    <source>
        <dbReference type="EMBL" id="KAK8846962.1"/>
    </source>
</evidence>
<comment type="caution">
    <text evidence="3">The sequence shown here is derived from an EMBL/GenBank/DDBJ whole genome shotgun (WGS) entry which is preliminary data.</text>
</comment>
<dbReference type="PANTHER" id="PTHR48104">
    <property type="entry name" value="METACASPASE-4"/>
    <property type="match status" value="1"/>
</dbReference>
<proteinExistence type="inferred from homology"/>
<dbReference type="Pfam" id="PF00656">
    <property type="entry name" value="Peptidase_C14"/>
    <property type="match status" value="1"/>
</dbReference>
<protein>
    <recommendedName>
        <fullName evidence="2">Peptidase C14 caspase domain-containing protein</fullName>
    </recommendedName>
</protein>
<comment type="similarity">
    <text evidence="1">Belongs to the peptidase C14B family.</text>
</comment>
<evidence type="ECO:0000313" key="4">
    <source>
        <dbReference type="Proteomes" id="UP001470230"/>
    </source>
</evidence>
<feature type="domain" description="Peptidase C14 caspase" evidence="2">
    <location>
        <begin position="104"/>
        <end position="291"/>
    </location>
</feature>
<name>A0ABR2HIN9_9EUKA</name>
<dbReference type="Proteomes" id="UP001470230">
    <property type="component" value="Unassembled WGS sequence"/>
</dbReference>
<dbReference type="PANTHER" id="PTHR48104:SF30">
    <property type="entry name" value="METACASPASE-1"/>
    <property type="match status" value="1"/>
</dbReference>
<dbReference type="Gene3D" id="3.40.50.1460">
    <property type="match status" value="1"/>
</dbReference>
<keyword evidence="4" id="KW-1185">Reference proteome</keyword>
<gene>
    <name evidence="3" type="ORF">M9Y10_019536</name>
</gene>
<dbReference type="InterPro" id="IPR011600">
    <property type="entry name" value="Pept_C14_caspase"/>
</dbReference>
<evidence type="ECO:0000259" key="2">
    <source>
        <dbReference type="Pfam" id="PF00656"/>
    </source>
</evidence>
<dbReference type="EMBL" id="JAPFFF010000028">
    <property type="protein sequence ID" value="KAK8846962.1"/>
    <property type="molecule type" value="Genomic_DNA"/>
</dbReference>
<organism evidence="3 4">
    <name type="scientific">Tritrichomonas musculus</name>
    <dbReference type="NCBI Taxonomy" id="1915356"/>
    <lineage>
        <taxon>Eukaryota</taxon>
        <taxon>Metamonada</taxon>
        <taxon>Parabasalia</taxon>
        <taxon>Tritrichomonadida</taxon>
        <taxon>Tritrichomonadidae</taxon>
        <taxon>Tritrichomonas</taxon>
    </lineage>
</organism>